<organism evidence="13 14">
    <name type="scientific">Triparma retinervis</name>
    <dbReference type="NCBI Taxonomy" id="2557542"/>
    <lineage>
        <taxon>Eukaryota</taxon>
        <taxon>Sar</taxon>
        <taxon>Stramenopiles</taxon>
        <taxon>Ochrophyta</taxon>
        <taxon>Bolidophyceae</taxon>
        <taxon>Parmales</taxon>
        <taxon>Triparmaceae</taxon>
        <taxon>Triparma</taxon>
    </lineage>
</organism>
<reference evidence="13" key="1">
    <citation type="submission" date="2022-07" db="EMBL/GenBank/DDBJ databases">
        <title>Genome analysis of Parmales, a sister group of diatoms, reveals the evolutionary specialization of diatoms from phago-mixotrophs to photoautotrophs.</title>
        <authorList>
            <person name="Ban H."/>
            <person name="Sato S."/>
            <person name="Yoshikawa S."/>
            <person name="Kazumasa Y."/>
            <person name="Nakamura Y."/>
            <person name="Ichinomiya M."/>
            <person name="Saitoh K."/>
            <person name="Sato N."/>
            <person name="Blanc-Mathieu R."/>
            <person name="Endo H."/>
            <person name="Kuwata A."/>
            <person name="Ogata H."/>
        </authorList>
    </citation>
    <scope>NUCLEOTIDE SEQUENCE</scope>
</reference>
<name>A0A9W7FX17_9STRA</name>
<dbReference type="InterPro" id="IPR007657">
    <property type="entry name" value="Glycosyltransferase_61"/>
</dbReference>
<proteinExistence type="predicted"/>
<evidence type="ECO:0000256" key="3">
    <source>
        <dbReference type="ARBA" id="ARBA00022679"/>
    </source>
</evidence>
<comment type="caution">
    <text evidence="13">The sequence shown here is derived from an EMBL/GenBank/DDBJ whole genome shotgun (WGS) entry which is preliminary data.</text>
</comment>
<gene>
    <name evidence="13" type="ORF">TrRE_jg3599</name>
</gene>
<sequence>MDMVTLQESVIGDLTREVEKMREKGADEDFGKVAISELADARKTIKDMEEMLNRQSSESALRSQSHPQPPPPPVPVESSCDLKYGRGLLDSWFSSPKVVCDGGSSREGRPVGGGRTAPGTTYLLHRDEDSENAFHSTADFINMHMVYEGLGVDRADVVLFDRMPDGPFKEMIDKAYSEGGRSRRKEDFGGEKVTFKRLVFHLESPAGIIFPKIGVVGGKKQLVCRDSYLWHGYRERVLRAFDLWDVPPPRVPTITMVVRKRTPSKNVGRIMSNEDSISAVIAECSFCVHRVLDLATLSYREQLSAVRGTNVLVGVHGAGLMNAVFLAEEAVLIEVHPHYRMDRHFRIASRMTGKIYMPMRTKKRVTCQGSSDNVEVDEEEFRNVLDGAIRLARR</sequence>
<dbReference type="GO" id="GO:0097363">
    <property type="term" value="F:protein O-acetylglucosaminyltransferase activity"/>
    <property type="evidence" value="ECO:0007669"/>
    <property type="project" value="UniProtKB-EC"/>
</dbReference>
<evidence type="ECO:0000313" key="13">
    <source>
        <dbReference type="EMBL" id="GMI20910.1"/>
    </source>
</evidence>
<keyword evidence="3" id="KW-0808">Transferase</keyword>
<comment type="catalytic activity">
    <reaction evidence="9">
        <text>L-seryl-[protein] + UDP-N-acetyl-alpha-D-glucosamine = 3-O-(N-acetyl-beta-D-glucosaminyl)-L-seryl-[protein] + UDP + H(+)</text>
        <dbReference type="Rhea" id="RHEA:48904"/>
        <dbReference type="Rhea" id="RHEA-COMP:9863"/>
        <dbReference type="Rhea" id="RHEA-COMP:12251"/>
        <dbReference type="ChEBI" id="CHEBI:15378"/>
        <dbReference type="ChEBI" id="CHEBI:29999"/>
        <dbReference type="ChEBI" id="CHEBI:57705"/>
        <dbReference type="ChEBI" id="CHEBI:58223"/>
        <dbReference type="ChEBI" id="CHEBI:90838"/>
        <dbReference type="EC" id="2.4.1.255"/>
    </reaction>
</comment>
<evidence type="ECO:0000256" key="8">
    <source>
        <dbReference type="ARBA" id="ARBA00042574"/>
    </source>
</evidence>
<feature type="compositionally biased region" description="Polar residues" evidence="11">
    <location>
        <begin position="53"/>
        <end position="66"/>
    </location>
</feature>
<keyword evidence="14" id="KW-1185">Reference proteome</keyword>
<dbReference type="PANTHER" id="PTHR20961:SF148">
    <property type="entry name" value="EGF DOMAIN-SPECIFIC O-LINKED N-ACETYLGLUCOSAMINE TRANSFERASE"/>
    <property type="match status" value="1"/>
</dbReference>
<keyword evidence="2" id="KW-0328">Glycosyltransferase</keyword>
<dbReference type="Pfam" id="PF04577">
    <property type="entry name" value="Glyco_transf_61"/>
    <property type="match status" value="1"/>
</dbReference>
<protein>
    <recommendedName>
        <fullName evidence="7">EGF domain-specific O-linked N-acetylglucosamine transferase</fullName>
        <ecNumber evidence="1">2.4.1.255</ecNumber>
    </recommendedName>
    <alternativeName>
        <fullName evidence="8">Extracellular O-linked N-acetylglucosamine transferase</fullName>
    </alternativeName>
</protein>
<dbReference type="EC" id="2.4.1.255" evidence="1"/>
<keyword evidence="5" id="KW-0256">Endoplasmic reticulum</keyword>
<evidence type="ECO:0000256" key="4">
    <source>
        <dbReference type="ARBA" id="ARBA00022729"/>
    </source>
</evidence>
<feature type="domain" description="Glycosyltransferase 61 catalytic" evidence="12">
    <location>
        <begin position="223"/>
        <end position="333"/>
    </location>
</feature>
<evidence type="ECO:0000256" key="10">
    <source>
        <dbReference type="ARBA" id="ARBA00049432"/>
    </source>
</evidence>
<evidence type="ECO:0000256" key="2">
    <source>
        <dbReference type="ARBA" id="ARBA00022676"/>
    </source>
</evidence>
<feature type="region of interest" description="Disordered" evidence="11">
    <location>
        <begin position="50"/>
        <end position="80"/>
    </location>
</feature>
<evidence type="ECO:0000256" key="9">
    <source>
        <dbReference type="ARBA" id="ARBA00048317"/>
    </source>
</evidence>
<evidence type="ECO:0000256" key="11">
    <source>
        <dbReference type="SAM" id="MobiDB-lite"/>
    </source>
</evidence>
<dbReference type="EMBL" id="BRXZ01008078">
    <property type="protein sequence ID" value="GMI20910.1"/>
    <property type="molecule type" value="Genomic_DNA"/>
</dbReference>
<dbReference type="InterPro" id="IPR049625">
    <property type="entry name" value="Glyco_transf_61_cat"/>
</dbReference>
<evidence type="ECO:0000256" key="5">
    <source>
        <dbReference type="ARBA" id="ARBA00022824"/>
    </source>
</evidence>
<comment type="catalytic activity">
    <reaction evidence="10">
        <text>L-threonyl-[protein] + UDP-N-acetyl-alpha-D-glucosamine = 3-O-(N-acetyl-beta-D-glucosaminyl)-L-threonyl-[protein] + UDP + H(+)</text>
        <dbReference type="Rhea" id="RHEA:48908"/>
        <dbReference type="Rhea" id="RHEA-COMP:11060"/>
        <dbReference type="Rhea" id="RHEA-COMP:12252"/>
        <dbReference type="ChEBI" id="CHEBI:15378"/>
        <dbReference type="ChEBI" id="CHEBI:30013"/>
        <dbReference type="ChEBI" id="CHEBI:57705"/>
        <dbReference type="ChEBI" id="CHEBI:58223"/>
        <dbReference type="ChEBI" id="CHEBI:90840"/>
        <dbReference type="EC" id="2.4.1.255"/>
    </reaction>
</comment>
<dbReference type="Proteomes" id="UP001165082">
    <property type="component" value="Unassembled WGS sequence"/>
</dbReference>
<dbReference type="AlphaFoldDB" id="A0A9W7FX17"/>
<keyword evidence="4" id="KW-0732">Signal</keyword>
<evidence type="ECO:0000256" key="1">
    <source>
        <dbReference type="ARBA" id="ARBA00011970"/>
    </source>
</evidence>
<evidence type="ECO:0000313" key="14">
    <source>
        <dbReference type="Proteomes" id="UP001165082"/>
    </source>
</evidence>
<evidence type="ECO:0000256" key="7">
    <source>
        <dbReference type="ARBA" id="ARBA00040944"/>
    </source>
</evidence>
<dbReference type="GO" id="GO:0005788">
    <property type="term" value="C:endoplasmic reticulum lumen"/>
    <property type="evidence" value="ECO:0007669"/>
    <property type="project" value="TreeGrafter"/>
</dbReference>
<dbReference type="PANTHER" id="PTHR20961">
    <property type="entry name" value="GLYCOSYLTRANSFERASE"/>
    <property type="match status" value="1"/>
</dbReference>
<evidence type="ECO:0000256" key="6">
    <source>
        <dbReference type="ARBA" id="ARBA00023180"/>
    </source>
</evidence>
<evidence type="ECO:0000259" key="12">
    <source>
        <dbReference type="Pfam" id="PF04577"/>
    </source>
</evidence>
<accession>A0A9W7FX17</accession>
<keyword evidence="6" id="KW-0325">Glycoprotein</keyword>
<dbReference type="OrthoDB" id="1892506at2759"/>